<gene>
    <name evidence="4" type="ORF">PA7_15210</name>
</gene>
<evidence type="ECO:0000256" key="2">
    <source>
        <dbReference type="SAM" id="MobiDB-lite"/>
    </source>
</evidence>
<keyword evidence="5" id="KW-1185">Reference proteome</keyword>
<dbReference type="RefSeq" id="WP_028930673.1">
    <property type="nucleotide sequence ID" value="NZ_AUII01000013.1"/>
</dbReference>
<organism evidence="4 5">
    <name type="scientific">Pseudonocardia asaccharolytica DSM 44247 = NBRC 16224</name>
    <dbReference type="NCBI Taxonomy" id="1123024"/>
    <lineage>
        <taxon>Bacteria</taxon>
        <taxon>Bacillati</taxon>
        <taxon>Actinomycetota</taxon>
        <taxon>Actinomycetes</taxon>
        <taxon>Pseudonocardiales</taxon>
        <taxon>Pseudonocardiaceae</taxon>
        <taxon>Pseudonocardia</taxon>
    </lineage>
</organism>
<dbReference type="InterPro" id="IPR024455">
    <property type="entry name" value="Phage_capsid"/>
</dbReference>
<dbReference type="Proteomes" id="UP000321328">
    <property type="component" value="Unassembled WGS sequence"/>
</dbReference>
<comment type="subcellular location">
    <subcellularLocation>
        <location evidence="1">Virion</location>
    </subcellularLocation>
</comment>
<sequence length="449" mass="47781">MASPYLVRKREQYQEIRTEIEGLQALAVAENRDLTEDELGTIRTRAADAEKLAGEIESLADFERRSAKVGVAAAEIAAAGDGPPPEATGDHTRAAGGETRSGGAEALTGTAQTRDRDPGHYRKGGEHSFFGDMFRAKQGYQDASRRLAEHHRALDTPNEGVGLVAPHWLVEEYQTIARQGRRASGAVRQVPLGDDPRPLTLPRQTAGTDTIVAEQASENTAPTSTDAYDSDTVTVTPKPTTGAQVFSRQMLDMANPAIDGLIYGDLLSVYNQKIEAKVVAAMVTAAGTAVTTYANEAAWDTAAGNLAVSDDLIDLAIAVRNARKLPADILVLSVARYGELLKLKDSAGRPLMPMDSAGPMNVVGTGSVAVDGRIHGLGVIASDGVTQYPESILAARAADTLLFESALMRFRYEEKSGPHSIEVGIWGYSAVHVKYSGDSVKRNVITAAV</sequence>
<proteinExistence type="predicted"/>
<dbReference type="NCBIfam" id="TIGR01554">
    <property type="entry name" value="major_cap_HK97"/>
    <property type="match status" value="1"/>
</dbReference>
<evidence type="ECO:0000256" key="1">
    <source>
        <dbReference type="ARBA" id="ARBA00004328"/>
    </source>
</evidence>
<accession>A0A511D299</accession>
<dbReference type="InterPro" id="IPR054612">
    <property type="entry name" value="Phage_capsid-like_C"/>
</dbReference>
<feature type="domain" description="Phage capsid-like C-terminal" evidence="3">
    <location>
        <begin position="196"/>
        <end position="385"/>
    </location>
</feature>
<feature type="region of interest" description="Disordered" evidence="2">
    <location>
        <begin position="78"/>
        <end position="127"/>
    </location>
</feature>
<feature type="compositionally biased region" description="Basic and acidic residues" evidence="2">
    <location>
        <begin position="113"/>
        <end position="126"/>
    </location>
</feature>
<evidence type="ECO:0000313" key="5">
    <source>
        <dbReference type="Proteomes" id="UP000321328"/>
    </source>
</evidence>
<evidence type="ECO:0000259" key="3">
    <source>
        <dbReference type="Pfam" id="PF05065"/>
    </source>
</evidence>
<reference evidence="4 5" key="1">
    <citation type="submission" date="2019-07" db="EMBL/GenBank/DDBJ databases">
        <title>Whole genome shotgun sequence of Pseudonocardia asaccharolytica NBRC 16224.</title>
        <authorList>
            <person name="Hosoyama A."/>
            <person name="Uohara A."/>
            <person name="Ohji S."/>
            <person name="Ichikawa N."/>
        </authorList>
    </citation>
    <scope>NUCLEOTIDE SEQUENCE [LARGE SCALE GENOMIC DNA]</scope>
    <source>
        <strain evidence="4 5">NBRC 16224</strain>
    </source>
</reference>
<evidence type="ECO:0000313" key="4">
    <source>
        <dbReference type="EMBL" id="GEL17684.1"/>
    </source>
</evidence>
<name>A0A511D299_9PSEU</name>
<dbReference type="AlphaFoldDB" id="A0A511D299"/>
<dbReference type="OrthoDB" id="5139222at2"/>
<dbReference type="EMBL" id="BJVI01000011">
    <property type="protein sequence ID" value="GEL17684.1"/>
    <property type="molecule type" value="Genomic_DNA"/>
</dbReference>
<protein>
    <recommendedName>
        <fullName evidence="3">Phage capsid-like C-terminal domain-containing protein</fullName>
    </recommendedName>
</protein>
<dbReference type="Pfam" id="PF05065">
    <property type="entry name" value="Phage_capsid"/>
    <property type="match status" value="1"/>
</dbReference>
<feature type="region of interest" description="Disordered" evidence="2">
    <location>
        <begin position="179"/>
        <end position="205"/>
    </location>
</feature>
<dbReference type="STRING" id="1123024.GCA_000423625_03015"/>
<comment type="caution">
    <text evidence="4">The sequence shown here is derived from an EMBL/GenBank/DDBJ whole genome shotgun (WGS) entry which is preliminary data.</text>
</comment>
<dbReference type="SUPFAM" id="SSF56563">
    <property type="entry name" value="Major capsid protein gp5"/>
    <property type="match status" value="1"/>
</dbReference>